<name>A0A2G2WRI7_CAPBA</name>
<dbReference type="EMBL" id="MLFT02000005">
    <property type="protein sequence ID" value="PHT47799.1"/>
    <property type="molecule type" value="Genomic_DNA"/>
</dbReference>
<reference evidence="2" key="2">
    <citation type="journal article" date="2017" name="J. Anim. Genet.">
        <title>Multiple reference genome sequences of hot pepper reveal the massive evolution of plant disease resistance genes by retroduplication.</title>
        <authorList>
            <person name="Kim S."/>
            <person name="Park J."/>
            <person name="Yeom S.-I."/>
            <person name="Kim Y.-M."/>
            <person name="Seo E."/>
            <person name="Kim K.-T."/>
            <person name="Kim M.-S."/>
            <person name="Lee J.M."/>
            <person name="Cheong K."/>
            <person name="Shin H.-S."/>
            <person name="Kim S.-B."/>
            <person name="Han K."/>
            <person name="Lee J."/>
            <person name="Park M."/>
            <person name="Lee H.-A."/>
            <person name="Lee H.-Y."/>
            <person name="Lee Y."/>
            <person name="Oh S."/>
            <person name="Lee J.H."/>
            <person name="Choi E."/>
            <person name="Choi E."/>
            <person name="Lee S.E."/>
            <person name="Jeon J."/>
            <person name="Kim H."/>
            <person name="Choi G."/>
            <person name="Song H."/>
            <person name="Lee J."/>
            <person name="Lee S.-C."/>
            <person name="Kwon J.-K."/>
            <person name="Lee H.-Y."/>
            <person name="Koo N."/>
            <person name="Hong Y."/>
            <person name="Kim R.W."/>
            <person name="Kang W.-H."/>
            <person name="Huh J.H."/>
            <person name="Kang B.-C."/>
            <person name="Yang T.-J."/>
            <person name="Lee Y.-H."/>
            <person name="Bennetzen J.L."/>
            <person name="Choi D."/>
        </authorList>
    </citation>
    <scope>NUCLEOTIDE SEQUENCE [LARGE SCALE GENOMIC DNA]</scope>
    <source>
        <strain evidence="2">cv. PBC81</strain>
    </source>
</reference>
<dbReference type="STRING" id="33114.A0A2G2WRI7"/>
<dbReference type="Proteomes" id="UP000224567">
    <property type="component" value="Unassembled WGS sequence"/>
</dbReference>
<dbReference type="PANTHER" id="PTHR37079">
    <property type="entry name" value="SERINE/THREONINE-PROTEIN KINASE ATM"/>
    <property type="match status" value="1"/>
</dbReference>
<sequence length="200" mass="22187">MGSHFKTFSLELASNLVPQSPGQFRIRGGREPTLLLAICTRLRPYVTSPCELCPLNFIQSCCRWLLSSLLLRGDISNMIGIAKVACEPLAEMVKNHFVDIFSVCIALHCNKKAGWEKGSAVLESSILDIAKRSEIERDKLIRTHMVSIVNTIISLASTAADPILPLFSKETIGRAIMTVVDGLLEMCWHVFSKFSFTAFL</sequence>
<dbReference type="PANTHER" id="PTHR37079:SF4">
    <property type="entry name" value="SERINE_THREONINE-PROTEIN KINASE ATM"/>
    <property type="match status" value="1"/>
</dbReference>
<dbReference type="AlphaFoldDB" id="A0A2G2WRI7"/>
<dbReference type="InterPro" id="IPR057445">
    <property type="entry name" value="ATM_TPR"/>
</dbReference>
<evidence type="ECO:0000313" key="2">
    <source>
        <dbReference type="Proteomes" id="UP000224567"/>
    </source>
</evidence>
<proteinExistence type="predicted"/>
<dbReference type="OrthoDB" id="381190at2759"/>
<organism evidence="1 2">
    <name type="scientific">Capsicum baccatum</name>
    <name type="common">Peruvian pepper</name>
    <dbReference type="NCBI Taxonomy" id="33114"/>
    <lineage>
        <taxon>Eukaryota</taxon>
        <taxon>Viridiplantae</taxon>
        <taxon>Streptophyta</taxon>
        <taxon>Embryophyta</taxon>
        <taxon>Tracheophyta</taxon>
        <taxon>Spermatophyta</taxon>
        <taxon>Magnoliopsida</taxon>
        <taxon>eudicotyledons</taxon>
        <taxon>Gunneridae</taxon>
        <taxon>Pentapetalae</taxon>
        <taxon>asterids</taxon>
        <taxon>lamiids</taxon>
        <taxon>Solanales</taxon>
        <taxon>Solanaceae</taxon>
        <taxon>Solanoideae</taxon>
        <taxon>Capsiceae</taxon>
        <taxon>Capsicum</taxon>
    </lineage>
</organism>
<evidence type="ECO:0000313" key="1">
    <source>
        <dbReference type="EMBL" id="PHT47799.1"/>
    </source>
</evidence>
<dbReference type="GO" id="GO:0004674">
    <property type="term" value="F:protein serine/threonine kinase activity"/>
    <property type="evidence" value="ECO:0007669"/>
    <property type="project" value="InterPro"/>
</dbReference>
<protein>
    <submittedName>
        <fullName evidence="1">Uncharacterized protein</fullName>
    </submittedName>
</protein>
<dbReference type="GO" id="GO:0006974">
    <property type="term" value="P:DNA damage response"/>
    <property type="evidence" value="ECO:0007669"/>
    <property type="project" value="InterPro"/>
</dbReference>
<gene>
    <name evidence="1" type="ORF">CQW23_12007</name>
</gene>
<dbReference type="InterPro" id="IPR038980">
    <property type="entry name" value="ATM_plant"/>
</dbReference>
<dbReference type="Pfam" id="PF25360">
    <property type="entry name" value="TPR_ATM"/>
    <property type="match status" value="1"/>
</dbReference>
<comment type="caution">
    <text evidence="1">The sequence shown here is derived from an EMBL/GenBank/DDBJ whole genome shotgun (WGS) entry which is preliminary data.</text>
</comment>
<reference evidence="1 2" key="1">
    <citation type="journal article" date="2017" name="Genome Biol.">
        <title>New reference genome sequences of hot pepper reveal the massive evolution of plant disease-resistance genes by retroduplication.</title>
        <authorList>
            <person name="Kim S."/>
            <person name="Park J."/>
            <person name="Yeom S.I."/>
            <person name="Kim Y.M."/>
            <person name="Seo E."/>
            <person name="Kim K.T."/>
            <person name="Kim M.S."/>
            <person name="Lee J.M."/>
            <person name="Cheong K."/>
            <person name="Shin H.S."/>
            <person name="Kim S.B."/>
            <person name="Han K."/>
            <person name="Lee J."/>
            <person name="Park M."/>
            <person name="Lee H.A."/>
            <person name="Lee H.Y."/>
            <person name="Lee Y."/>
            <person name="Oh S."/>
            <person name="Lee J.H."/>
            <person name="Choi E."/>
            <person name="Choi E."/>
            <person name="Lee S.E."/>
            <person name="Jeon J."/>
            <person name="Kim H."/>
            <person name="Choi G."/>
            <person name="Song H."/>
            <person name="Lee J."/>
            <person name="Lee S.C."/>
            <person name="Kwon J.K."/>
            <person name="Lee H.Y."/>
            <person name="Koo N."/>
            <person name="Hong Y."/>
            <person name="Kim R.W."/>
            <person name="Kang W.H."/>
            <person name="Huh J.H."/>
            <person name="Kang B.C."/>
            <person name="Yang T.J."/>
            <person name="Lee Y.H."/>
            <person name="Bennetzen J.L."/>
            <person name="Choi D."/>
        </authorList>
    </citation>
    <scope>NUCLEOTIDE SEQUENCE [LARGE SCALE GENOMIC DNA]</scope>
    <source>
        <strain evidence="2">cv. PBC81</strain>
    </source>
</reference>
<accession>A0A2G2WRI7</accession>
<keyword evidence="2" id="KW-1185">Reference proteome</keyword>